<evidence type="ECO:0000259" key="4">
    <source>
        <dbReference type="SMART" id="SM01075"/>
    </source>
</evidence>
<reference evidence="5" key="1">
    <citation type="submission" date="2021-01" db="EMBL/GenBank/DDBJ databases">
        <title>Adiantum capillus-veneris genome.</title>
        <authorList>
            <person name="Fang Y."/>
            <person name="Liao Q."/>
        </authorList>
    </citation>
    <scope>NUCLEOTIDE SEQUENCE</scope>
    <source>
        <strain evidence="5">H3</strain>
        <tissue evidence="5">Leaf</tissue>
    </source>
</reference>
<dbReference type="EMBL" id="JABFUD020000017">
    <property type="protein sequence ID" value="KAI5067241.1"/>
    <property type="molecule type" value="Genomic_DNA"/>
</dbReference>
<dbReference type="SUPFAM" id="SSF46785">
    <property type="entry name" value="Winged helix' DNA-binding domain"/>
    <property type="match status" value="1"/>
</dbReference>
<dbReference type="GO" id="GO:0030174">
    <property type="term" value="P:regulation of DNA-templated DNA replication initiation"/>
    <property type="evidence" value="ECO:0007669"/>
    <property type="project" value="InterPro"/>
</dbReference>
<dbReference type="SMART" id="SM01075">
    <property type="entry name" value="CDT1"/>
    <property type="match status" value="1"/>
</dbReference>
<dbReference type="InterPro" id="IPR014939">
    <property type="entry name" value="CDT1_Gemini-bd-like"/>
</dbReference>
<dbReference type="InterPro" id="IPR036390">
    <property type="entry name" value="WH_DNA-bd_sf"/>
</dbReference>
<dbReference type="CDD" id="cd08767">
    <property type="entry name" value="Cdt1_c"/>
    <property type="match status" value="1"/>
</dbReference>
<feature type="compositionally biased region" description="Polar residues" evidence="3">
    <location>
        <begin position="46"/>
        <end position="55"/>
    </location>
</feature>
<feature type="compositionally biased region" description="Polar residues" evidence="3">
    <location>
        <begin position="12"/>
        <end position="23"/>
    </location>
</feature>
<dbReference type="InterPro" id="IPR045173">
    <property type="entry name" value="Cdt1"/>
</dbReference>
<dbReference type="PANTHER" id="PTHR28637:SF1">
    <property type="entry name" value="DNA REPLICATION FACTOR CDT1"/>
    <property type="match status" value="1"/>
</dbReference>
<gene>
    <name evidence="5" type="ORF">GOP47_0017769</name>
</gene>
<comment type="similarity">
    <text evidence="1">Belongs to the Cdt1 family.</text>
</comment>
<name>A0A9D4ZC40_ADICA</name>
<dbReference type="Gene3D" id="1.10.10.1420">
    <property type="entry name" value="DNA replication factor Cdt1, C-terminal WH domain"/>
    <property type="match status" value="1"/>
</dbReference>
<dbReference type="Pfam" id="PF08839">
    <property type="entry name" value="CDT1"/>
    <property type="match status" value="1"/>
</dbReference>
<evidence type="ECO:0000256" key="3">
    <source>
        <dbReference type="SAM" id="MobiDB-lite"/>
    </source>
</evidence>
<evidence type="ECO:0000256" key="2">
    <source>
        <dbReference type="ARBA" id="ARBA00023306"/>
    </source>
</evidence>
<dbReference type="OrthoDB" id="341730at2759"/>
<dbReference type="InterPro" id="IPR032054">
    <property type="entry name" value="Cdt1_C"/>
</dbReference>
<accession>A0A9D4ZC40</accession>
<feature type="region of interest" description="Disordered" evidence="3">
    <location>
        <begin position="1"/>
        <end position="62"/>
    </location>
</feature>
<dbReference type="GO" id="GO:0000076">
    <property type="term" value="P:DNA replication checkpoint signaling"/>
    <property type="evidence" value="ECO:0007669"/>
    <property type="project" value="TreeGrafter"/>
</dbReference>
<keyword evidence="6" id="KW-1185">Reference proteome</keyword>
<feature type="domain" description="CDT1 Geminin-binding" evidence="4">
    <location>
        <begin position="74"/>
        <end position="213"/>
    </location>
</feature>
<dbReference type="InterPro" id="IPR038090">
    <property type="entry name" value="Cdt1_C_WH_dom_sf"/>
</dbReference>
<dbReference type="Pfam" id="PF16679">
    <property type="entry name" value="CDT1_C"/>
    <property type="match status" value="1"/>
</dbReference>
<dbReference type="Proteomes" id="UP000886520">
    <property type="component" value="Chromosome 17"/>
</dbReference>
<dbReference type="GO" id="GO:0071163">
    <property type="term" value="P:DNA replication preinitiation complex assembly"/>
    <property type="evidence" value="ECO:0007669"/>
    <property type="project" value="InterPro"/>
</dbReference>
<evidence type="ECO:0000313" key="6">
    <source>
        <dbReference type="Proteomes" id="UP000886520"/>
    </source>
</evidence>
<comment type="caution">
    <text evidence="5">The sequence shown here is derived from an EMBL/GenBank/DDBJ whole genome shotgun (WGS) entry which is preliminary data.</text>
</comment>
<dbReference type="GO" id="GO:0003677">
    <property type="term" value="F:DNA binding"/>
    <property type="evidence" value="ECO:0007669"/>
    <property type="project" value="InterPro"/>
</dbReference>
<evidence type="ECO:0000256" key="1">
    <source>
        <dbReference type="ARBA" id="ARBA00008356"/>
    </source>
</evidence>
<sequence>MELRSREELPQQKRQAQGTLNFRSTKKRLQLQQKSIPNDSKMRQLPTETKQSAQETWPPVHNNKLKTNTLKKELPKKLLLLEELYHSMEASISLLRIRRQICTFSTIAAAIESSTHRRFLRSHLAQIKYILPDALQVEEYVSWDAESQCSRRDLRVSLHPISKEGSASMQRCRSPQKSTEMVIRRREFRRRLLDFFRKNKEIDVDVPQASMFEGVAAACNDECVKELPEQSSAHVEDLKEVDEGDTLSHEKEKVLQSNCDETLDADECDHTPLPIGFNLNQLKKYPRSPSEIRHHQQVPPAPFHGTMSHLPPLFKPHFSAKRQPGVVEGDSGKAIENAGIFSDSVEITQRFSIIKCKHTASDKARLGSAEDAAPIEEVTPLAVSDASLSPMNTPAIVSSSLTKKSTGNVRKVLQFTSPIGKNRGGPEFSLHEDEMLQTPKRVKRTCAHDKARTEQIAPLAVSDAFLSPSKSPAEDLPSFMKKSIGNVSGVLPFNSPSIRPEYPSLEDGMHTPNCGRLTIAHGTARLDSTELATPLAVSDAFRSPIQTPASQLPSLMKKSTGKTTRVLGNVSRVLPFNSPIGKKIEGPGNLCLEDRSHSSSCEKLTELQPVSIFKDLTLAKNSENALLADGSCAANFVELTTLDGADKLSASDVEILKCLPQELLNDLQAKERKQLEDIQSGIDKKRRRQQMIAGLPKLFNNVRLVFQSGNRTVLTRKDLTKMVLSSHPDITDQGEVMEQLQLLVELAPAWISVNLSSTGDSLYRINKNADMRAVSKALVEAK</sequence>
<dbReference type="GO" id="GO:0005634">
    <property type="term" value="C:nucleus"/>
    <property type="evidence" value="ECO:0007669"/>
    <property type="project" value="TreeGrafter"/>
</dbReference>
<dbReference type="GO" id="GO:0000278">
    <property type="term" value="P:mitotic cell cycle"/>
    <property type="evidence" value="ECO:0007669"/>
    <property type="project" value="TreeGrafter"/>
</dbReference>
<proteinExistence type="inferred from homology"/>
<dbReference type="PANTHER" id="PTHR28637">
    <property type="entry name" value="DNA REPLICATION FACTOR CDT1"/>
    <property type="match status" value="1"/>
</dbReference>
<dbReference type="GO" id="GO:0070182">
    <property type="term" value="F:DNA polymerase binding"/>
    <property type="evidence" value="ECO:0007669"/>
    <property type="project" value="TreeGrafter"/>
</dbReference>
<dbReference type="AlphaFoldDB" id="A0A9D4ZC40"/>
<organism evidence="5 6">
    <name type="scientific">Adiantum capillus-veneris</name>
    <name type="common">Maidenhair fern</name>
    <dbReference type="NCBI Taxonomy" id="13818"/>
    <lineage>
        <taxon>Eukaryota</taxon>
        <taxon>Viridiplantae</taxon>
        <taxon>Streptophyta</taxon>
        <taxon>Embryophyta</taxon>
        <taxon>Tracheophyta</taxon>
        <taxon>Polypodiopsida</taxon>
        <taxon>Polypodiidae</taxon>
        <taxon>Polypodiales</taxon>
        <taxon>Pteridineae</taxon>
        <taxon>Pteridaceae</taxon>
        <taxon>Vittarioideae</taxon>
        <taxon>Adiantum</taxon>
    </lineage>
</organism>
<protein>
    <recommendedName>
        <fullName evidence="4">CDT1 Geminin-binding domain-containing protein</fullName>
    </recommendedName>
</protein>
<feature type="compositionally biased region" description="Basic and acidic residues" evidence="3">
    <location>
        <begin position="1"/>
        <end position="11"/>
    </location>
</feature>
<evidence type="ECO:0000313" key="5">
    <source>
        <dbReference type="EMBL" id="KAI5067241.1"/>
    </source>
</evidence>
<keyword evidence="2" id="KW-0131">Cell cycle</keyword>